<dbReference type="RefSeq" id="XP_001876028.1">
    <property type="nucleotide sequence ID" value="XM_001875993.1"/>
</dbReference>
<keyword evidence="2" id="KW-1185">Reference proteome</keyword>
<dbReference type="GeneID" id="6071320"/>
<dbReference type="Gene3D" id="1.10.510.10">
    <property type="entry name" value="Transferase(Phosphotransferase) domain 1"/>
    <property type="match status" value="1"/>
</dbReference>
<dbReference type="PROSITE" id="PS00109">
    <property type="entry name" value="PROTEIN_KINASE_TYR"/>
    <property type="match status" value="1"/>
</dbReference>
<reference evidence="1 2" key="1">
    <citation type="journal article" date="2008" name="Nature">
        <title>The genome of Laccaria bicolor provides insights into mycorrhizal symbiosis.</title>
        <authorList>
            <person name="Martin F."/>
            <person name="Aerts A."/>
            <person name="Ahren D."/>
            <person name="Brun A."/>
            <person name="Danchin E.G.J."/>
            <person name="Duchaussoy F."/>
            <person name="Gibon J."/>
            <person name="Kohler A."/>
            <person name="Lindquist E."/>
            <person name="Pereda V."/>
            <person name="Salamov A."/>
            <person name="Shapiro H.J."/>
            <person name="Wuyts J."/>
            <person name="Blaudez D."/>
            <person name="Buee M."/>
            <person name="Brokstein P."/>
            <person name="Canbaeck B."/>
            <person name="Cohen D."/>
            <person name="Courty P.E."/>
            <person name="Coutinho P.M."/>
            <person name="Delaruelle C."/>
            <person name="Detter J.C."/>
            <person name="Deveau A."/>
            <person name="DiFazio S."/>
            <person name="Duplessis S."/>
            <person name="Fraissinet-Tachet L."/>
            <person name="Lucic E."/>
            <person name="Frey-Klett P."/>
            <person name="Fourrey C."/>
            <person name="Feussner I."/>
            <person name="Gay G."/>
            <person name="Grimwood J."/>
            <person name="Hoegger P.J."/>
            <person name="Jain P."/>
            <person name="Kilaru S."/>
            <person name="Labbe J."/>
            <person name="Lin Y.C."/>
            <person name="Legue V."/>
            <person name="Le Tacon F."/>
            <person name="Marmeisse R."/>
            <person name="Melayah D."/>
            <person name="Montanini B."/>
            <person name="Muratet M."/>
            <person name="Nehls U."/>
            <person name="Niculita-Hirzel H."/>
            <person name="Oudot-Le Secq M.P."/>
            <person name="Peter M."/>
            <person name="Quesneville H."/>
            <person name="Rajashekar B."/>
            <person name="Reich M."/>
            <person name="Rouhier N."/>
            <person name="Schmutz J."/>
            <person name="Yin T."/>
            <person name="Chalot M."/>
            <person name="Henrissat B."/>
            <person name="Kuees U."/>
            <person name="Lucas S."/>
            <person name="Van de Peer Y."/>
            <person name="Podila G.K."/>
            <person name="Polle A."/>
            <person name="Pukkila P.J."/>
            <person name="Richardson P.M."/>
            <person name="Rouze P."/>
            <person name="Sanders I.R."/>
            <person name="Stajich J.E."/>
            <person name="Tunlid A."/>
            <person name="Tuskan G."/>
            <person name="Grigoriev I.V."/>
        </authorList>
    </citation>
    <scope>NUCLEOTIDE SEQUENCE [LARGE SCALE GENOMIC DNA]</scope>
    <source>
        <strain evidence="2">S238N-H82 / ATCC MYA-4686</strain>
    </source>
</reference>
<dbReference type="KEGG" id="lbc:LACBIDRAFT_308537"/>
<name>B0CWL0_LACBS</name>
<dbReference type="Proteomes" id="UP000001194">
    <property type="component" value="Unassembled WGS sequence"/>
</dbReference>
<dbReference type="SUPFAM" id="SSF56112">
    <property type="entry name" value="Protein kinase-like (PK-like)"/>
    <property type="match status" value="1"/>
</dbReference>
<accession>B0CWL0</accession>
<dbReference type="OrthoDB" id="3182995at2759"/>
<dbReference type="EMBL" id="DS547093">
    <property type="protein sequence ID" value="EDR13530.1"/>
    <property type="molecule type" value="Genomic_DNA"/>
</dbReference>
<gene>
    <name evidence="1" type="ORF">LACBIDRAFT_308537</name>
</gene>
<dbReference type="HOGENOM" id="CLU_047433_0_0_1"/>
<dbReference type="InParanoid" id="B0CWL0"/>
<evidence type="ECO:0000313" key="1">
    <source>
        <dbReference type="EMBL" id="EDR13530.1"/>
    </source>
</evidence>
<organism evidence="2">
    <name type="scientific">Laccaria bicolor (strain S238N-H82 / ATCC MYA-4686)</name>
    <name type="common">Bicoloured deceiver</name>
    <name type="synonym">Laccaria laccata var. bicolor</name>
    <dbReference type="NCBI Taxonomy" id="486041"/>
    <lineage>
        <taxon>Eukaryota</taxon>
        <taxon>Fungi</taxon>
        <taxon>Dikarya</taxon>
        <taxon>Basidiomycota</taxon>
        <taxon>Agaricomycotina</taxon>
        <taxon>Agaricomycetes</taxon>
        <taxon>Agaricomycetidae</taxon>
        <taxon>Agaricales</taxon>
        <taxon>Agaricineae</taxon>
        <taxon>Hydnangiaceae</taxon>
        <taxon>Laccaria</taxon>
    </lineage>
</organism>
<dbReference type="AlphaFoldDB" id="B0CWL0"/>
<evidence type="ECO:0000313" key="2">
    <source>
        <dbReference type="Proteomes" id="UP000001194"/>
    </source>
</evidence>
<dbReference type="GO" id="GO:0004672">
    <property type="term" value="F:protein kinase activity"/>
    <property type="evidence" value="ECO:0007669"/>
    <property type="project" value="InterPro"/>
</dbReference>
<sequence length="277" mass="31629">MSFNNNRFGILTNWKHALFLRRVETPNRKTLEYFLLELNRDGRPLSMLKAVVGMVLLAENDWFYASPTPSSVPDGQLFGTTLPAYKKRREAVAVAHEYDMRPINGAYPCQAIDFRIIRFDLSSARRGANGCTVFLSGFRWDCDIPVVCKVVDALQYPDAADYLESEARVYAALRDLQGKVIPKLYGFYQVWGILKLLALEDVGEAISENEEISQGLRDKMRAALWRIHDAGYIHGDIARRNFCMKKNGDVFLVDFETCRLSVDPLELVDEMEQVDML</sequence>
<dbReference type="PANTHER" id="PTHR37171">
    <property type="entry name" value="SERINE/THREONINE-PROTEIN KINASE YRZF-RELATED"/>
    <property type="match status" value="1"/>
</dbReference>
<dbReference type="InterPro" id="IPR008266">
    <property type="entry name" value="Tyr_kinase_AS"/>
</dbReference>
<protein>
    <submittedName>
        <fullName evidence="1">Predicted protein</fullName>
    </submittedName>
</protein>
<dbReference type="InterPro" id="IPR011009">
    <property type="entry name" value="Kinase-like_dom_sf"/>
</dbReference>
<dbReference type="InterPro" id="IPR052396">
    <property type="entry name" value="Meiotic_Drive_Suppr_Kinase"/>
</dbReference>
<dbReference type="PANTHER" id="PTHR37171:SF1">
    <property type="entry name" value="SERINE_THREONINE-PROTEIN KINASE YRZF-RELATED"/>
    <property type="match status" value="1"/>
</dbReference>
<proteinExistence type="predicted"/>